<dbReference type="EMBL" id="CAICTM010000729">
    <property type="protein sequence ID" value="CAB9515665.1"/>
    <property type="molecule type" value="Genomic_DNA"/>
</dbReference>
<feature type="region of interest" description="Disordered" evidence="1">
    <location>
        <begin position="141"/>
        <end position="164"/>
    </location>
</feature>
<proteinExistence type="predicted"/>
<comment type="caution">
    <text evidence="2">The sequence shown here is derived from an EMBL/GenBank/DDBJ whole genome shotgun (WGS) entry which is preliminary data.</text>
</comment>
<name>A0A9N8HKG7_9STRA</name>
<gene>
    <name evidence="2" type="ORF">SEMRO_730_G194120.1</name>
</gene>
<dbReference type="AlphaFoldDB" id="A0A9N8HKG7"/>
<evidence type="ECO:0000313" key="3">
    <source>
        <dbReference type="Proteomes" id="UP001153069"/>
    </source>
</evidence>
<reference evidence="2" key="1">
    <citation type="submission" date="2020-06" db="EMBL/GenBank/DDBJ databases">
        <authorList>
            <consortium name="Plant Systems Biology data submission"/>
        </authorList>
    </citation>
    <scope>NUCLEOTIDE SEQUENCE</scope>
    <source>
        <strain evidence="2">D6</strain>
    </source>
</reference>
<organism evidence="2 3">
    <name type="scientific">Seminavis robusta</name>
    <dbReference type="NCBI Taxonomy" id="568900"/>
    <lineage>
        <taxon>Eukaryota</taxon>
        <taxon>Sar</taxon>
        <taxon>Stramenopiles</taxon>
        <taxon>Ochrophyta</taxon>
        <taxon>Bacillariophyta</taxon>
        <taxon>Bacillariophyceae</taxon>
        <taxon>Bacillariophycidae</taxon>
        <taxon>Naviculales</taxon>
        <taxon>Naviculaceae</taxon>
        <taxon>Seminavis</taxon>
    </lineage>
</organism>
<evidence type="ECO:0000313" key="2">
    <source>
        <dbReference type="EMBL" id="CAB9515665.1"/>
    </source>
</evidence>
<feature type="compositionally biased region" description="Polar residues" evidence="1">
    <location>
        <begin position="149"/>
        <end position="164"/>
    </location>
</feature>
<evidence type="ECO:0000256" key="1">
    <source>
        <dbReference type="SAM" id="MobiDB-lite"/>
    </source>
</evidence>
<dbReference type="OrthoDB" id="4199794at2759"/>
<protein>
    <submittedName>
        <fullName evidence="2">Uncharacterized protein</fullName>
    </submittedName>
</protein>
<keyword evidence="3" id="KW-1185">Reference proteome</keyword>
<accession>A0A9N8HKG7</accession>
<dbReference type="Proteomes" id="UP001153069">
    <property type="component" value="Unassembled WGS sequence"/>
</dbReference>
<sequence>MTSTSNSHLRPQEELQATLLPANSVLGSTPLPTATPVVYDDELLSQSWHTEEDAPVLPHYPTDRKYGDDVKRRLELAQRQGRQASCAERLSVSQHNRKVPAYNNQMDLDVNRANEVARVENHRERRLTSPALVTRSVEPKPAAVRRNTEAPQQSTYFEQKGTGYQVQDYQMDEYDGGDYSYDISEYKSDYE</sequence>